<feature type="signal peptide" evidence="1">
    <location>
        <begin position="1"/>
        <end position="20"/>
    </location>
</feature>
<proteinExistence type="predicted"/>
<sequence precursor="true">MASLSYLLTAAALTSSLASADILIGRVTDTLGNPVPQTNLDVFDAATGNELTLTGDFTAPDGSFALVVPAGTYDVVALPPVPPTTTLVGQQVDNVVVAGTLNLGTIVLEPGVVLTGRALRPGGTPAVGADLEGRNLTTNRSVVLSVVKTDTNGFFSTTAPAGPFRLSIDPGIDLPLAAPTLLELDLGATTALGNIQLAAGHYLTVTALRPNGTPVVNADLDVLDSVTGVKLLTSNDNTNAAGVASFVVPTGTFDLEVCAPTAMRLVPQLLPGVVVNGPTNAGTVTVPSGAHLFGSVRNAAGSLVPDIDIDLFLPGTNTKVLTCDDDTNLAGQYRTTVPFGTFDVLFEDVRSDCPESVLVSNVTISADTNLDANMTGPGLGCRYCMPGIANSAGRAALMDASGSASVAQNNVTLIARDLPPLVFGFFLLSRNQGNVAQPGTSAGILCLSGSVGRYNRPNQIGQSGTAGIISIPIDLTQTPTPVGFISILPGETWNFQAWYRDNTAGGNSNFTTGLTIAFQ</sequence>
<reference evidence="2 3" key="1">
    <citation type="submission" date="2019-02" db="EMBL/GenBank/DDBJ databases">
        <title>Deep-cultivation of Planctomycetes and their phenomic and genomic characterization uncovers novel biology.</title>
        <authorList>
            <person name="Wiegand S."/>
            <person name="Jogler M."/>
            <person name="Boedeker C."/>
            <person name="Pinto D."/>
            <person name="Vollmers J."/>
            <person name="Rivas-Marin E."/>
            <person name="Kohn T."/>
            <person name="Peeters S.H."/>
            <person name="Heuer A."/>
            <person name="Rast P."/>
            <person name="Oberbeckmann S."/>
            <person name="Bunk B."/>
            <person name="Jeske O."/>
            <person name="Meyerdierks A."/>
            <person name="Storesund J.E."/>
            <person name="Kallscheuer N."/>
            <person name="Luecker S."/>
            <person name="Lage O.M."/>
            <person name="Pohl T."/>
            <person name="Merkel B.J."/>
            <person name="Hornburger P."/>
            <person name="Mueller R.-W."/>
            <person name="Bruemmer F."/>
            <person name="Labrenz M."/>
            <person name="Spormann A.M."/>
            <person name="Op den Camp H."/>
            <person name="Overmann J."/>
            <person name="Amann R."/>
            <person name="Jetten M.S.M."/>
            <person name="Mascher T."/>
            <person name="Medema M.H."/>
            <person name="Devos D.P."/>
            <person name="Kaster A.-K."/>
            <person name="Ovreas L."/>
            <person name="Rohde M."/>
            <person name="Galperin M.Y."/>
            <person name="Jogler C."/>
        </authorList>
    </citation>
    <scope>NUCLEOTIDE SEQUENCE [LARGE SCALE GENOMIC DNA]</scope>
    <source>
        <strain evidence="2 3">Poly30</strain>
    </source>
</reference>
<name>A0A518EVS5_9BACT</name>
<accession>A0A518EVS5</accession>
<keyword evidence="1" id="KW-0732">Signal</keyword>
<evidence type="ECO:0000313" key="3">
    <source>
        <dbReference type="Proteomes" id="UP000320390"/>
    </source>
</evidence>
<evidence type="ECO:0000256" key="1">
    <source>
        <dbReference type="SAM" id="SignalP"/>
    </source>
</evidence>
<organism evidence="2 3">
    <name type="scientific">Saltatorellus ferox</name>
    <dbReference type="NCBI Taxonomy" id="2528018"/>
    <lineage>
        <taxon>Bacteria</taxon>
        <taxon>Pseudomonadati</taxon>
        <taxon>Planctomycetota</taxon>
        <taxon>Planctomycetia</taxon>
        <taxon>Planctomycetia incertae sedis</taxon>
        <taxon>Saltatorellus</taxon>
    </lineage>
</organism>
<evidence type="ECO:0000313" key="2">
    <source>
        <dbReference type="EMBL" id="QDV08195.1"/>
    </source>
</evidence>
<evidence type="ECO:0008006" key="4">
    <source>
        <dbReference type="Google" id="ProtNLM"/>
    </source>
</evidence>
<dbReference type="AlphaFoldDB" id="A0A518EVS5"/>
<dbReference type="RefSeq" id="WP_419190352.1">
    <property type="nucleotide sequence ID" value="NZ_CP036434.1"/>
</dbReference>
<dbReference type="Proteomes" id="UP000320390">
    <property type="component" value="Chromosome"/>
</dbReference>
<dbReference type="EMBL" id="CP036434">
    <property type="protein sequence ID" value="QDV08195.1"/>
    <property type="molecule type" value="Genomic_DNA"/>
</dbReference>
<feature type="chain" id="PRO_5021732420" description="Carboxypeptidase regulatory-like domain-containing protein" evidence="1">
    <location>
        <begin position="21"/>
        <end position="519"/>
    </location>
</feature>
<keyword evidence="3" id="KW-1185">Reference proteome</keyword>
<protein>
    <recommendedName>
        <fullName evidence="4">Carboxypeptidase regulatory-like domain-containing protein</fullName>
    </recommendedName>
</protein>
<dbReference type="InterPro" id="IPR008969">
    <property type="entry name" value="CarboxyPept-like_regulatory"/>
</dbReference>
<dbReference type="SUPFAM" id="SSF49464">
    <property type="entry name" value="Carboxypeptidase regulatory domain-like"/>
    <property type="match status" value="1"/>
</dbReference>
<gene>
    <name evidence="2" type="ORF">Poly30_37310</name>
</gene>